<evidence type="ECO:0000313" key="3">
    <source>
        <dbReference type="Proteomes" id="UP000199024"/>
    </source>
</evidence>
<dbReference type="InterPro" id="IPR016193">
    <property type="entry name" value="Cytidine_deaminase-like"/>
</dbReference>
<dbReference type="AlphaFoldDB" id="A0A1I6L7Y9"/>
<proteinExistence type="predicted"/>
<dbReference type="EMBL" id="FOZL01000001">
    <property type="protein sequence ID" value="SFR99348.1"/>
    <property type="molecule type" value="Genomic_DNA"/>
</dbReference>
<dbReference type="GO" id="GO:0047974">
    <property type="term" value="F:guanosine deaminase activity"/>
    <property type="evidence" value="ECO:0007669"/>
    <property type="project" value="TreeGrafter"/>
</dbReference>
<reference evidence="2 3" key="1">
    <citation type="submission" date="2016-10" db="EMBL/GenBank/DDBJ databases">
        <authorList>
            <person name="de Groot N.N."/>
        </authorList>
    </citation>
    <scope>NUCLEOTIDE SEQUENCE [LARGE SCALE GENOMIC DNA]</scope>
    <source>
        <strain evidence="2 3">DSM 21001</strain>
    </source>
</reference>
<protein>
    <submittedName>
        <fullName evidence="2">tRNA(Arg) A34 adenosine deaminase TadA</fullName>
    </submittedName>
</protein>
<dbReference type="InterPro" id="IPR002125">
    <property type="entry name" value="CMP_dCMP_dom"/>
</dbReference>
<gene>
    <name evidence="2" type="ORF">SAMN05421771_0368</name>
</gene>
<accession>A0A1I6L7Y9</accession>
<organism evidence="2 3">
    <name type="scientific">Granulicella pectinivorans</name>
    <dbReference type="NCBI Taxonomy" id="474950"/>
    <lineage>
        <taxon>Bacteria</taxon>
        <taxon>Pseudomonadati</taxon>
        <taxon>Acidobacteriota</taxon>
        <taxon>Terriglobia</taxon>
        <taxon>Terriglobales</taxon>
        <taxon>Acidobacteriaceae</taxon>
        <taxon>Granulicella</taxon>
    </lineage>
</organism>
<feature type="domain" description="CMP/dCMP-type deaminase" evidence="1">
    <location>
        <begin position="26"/>
        <end position="149"/>
    </location>
</feature>
<dbReference type="Pfam" id="PF00383">
    <property type="entry name" value="dCMP_cyt_deam_1"/>
    <property type="match status" value="1"/>
</dbReference>
<dbReference type="SUPFAM" id="SSF53927">
    <property type="entry name" value="Cytidine deaminase-like"/>
    <property type="match status" value="1"/>
</dbReference>
<dbReference type="CDD" id="cd01285">
    <property type="entry name" value="nucleoside_deaminase"/>
    <property type="match status" value="1"/>
</dbReference>
<evidence type="ECO:0000313" key="2">
    <source>
        <dbReference type="EMBL" id="SFR99348.1"/>
    </source>
</evidence>
<evidence type="ECO:0000259" key="1">
    <source>
        <dbReference type="PROSITE" id="PS51747"/>
    </source>
</evidence>
<dbReference type="PANTHER" id="PTHR11079:SF161">
    <property type="entry name" value="CMP_DCMP-TYPE DEAMINASE DOMAIN-CONTAINING PROTEIN"/>
    <property type="match status" value="1"/>
</dbReference>
<dbReference type="Proteomes" id="UP000199024">
    <property type="component" value="Unassembled WGS sequence"/>
</dbReference>
<keyword evidence="3" id="KW-1185">Reference proteome</keyword>
<name>A0A1I6L7Y9_9BACT</name>
<dbReference type="PROSITE" id="PS51747">
    <property type="entry name" value="CYT_DCMP_DEAMINASES_2"/>
    <property type="match status" value="1"/>
</dbReference>
<dbReference type="PANTHER" id="PTHR11079">
    <property type="entry name" value="CYTOSINE DEAMINASE FAMILY MEMBER"/>
    <property type="match status" value="1"/>
</dbReference>
<dbReference type="Gene3D" id="3.40.140.10">
    <property type="entry name" value="Cytidine Deaminase, domain 2"/>
    <property type="match status" value="1"/>
</dbReference>
<dbReference type="GO" id="GO:0006152">
    <property type="term" value="P:purine nucleoside catabolic process"/>
    <property type="evidence" value="ECO:0007669"/>
    <property type="project" value="TreeGrafter"/>
</dbReference>
<dbReference type="STRING" id="474950.SAMN05421771_0368"/>
<sequence>MVDFLMAHSSSLTRSQKLAQSAALRQKDEAFMAALVAFTARSLTTSTPVPFGALIVDTLTGKPLMRALNAVRQENDPSSHAEVRTVRKATKKLKSPSLKGYTMYTTCEPCPMCMANALWAGLDRVVYGATIADAARHCRQIYIPATEVATRSDMPCLITGPVLQAACNTLFDHPNMQKVFATWNPKSTT</sequence>